<accession>I3VY53</accession>
<evidence type="ECO:0000313" key="1">
    <source>
        <dbReference type="EMBL" id="AFK87448.1"/>
    </source>
</evidence>
<dbReference type="STRING" id="1094508.Tsac_2450"/>
<dbReference type="KEGG" id="tsh:Tsac_2450"/>
<dbReference type="AlphaFoldDB" id="I3VY53"/>
<gene>
    <name evidence="1" type="ordered locus">Tsac_2450</name>
</gene>
<sequence>MDNLEVFKYRKDALFELIKEAFIEATKAHELLFKEPNGKQNEIIAALYLNKAISLMSAARSLYLSNYEILMRQEIENIFHTFNVFESEFLSNISTGHSHQWTDLEFLKFKESVETFIV</sequence>
<evidence type="ECO:0008006" key="3">
    <source>
        <dbReference type="Google" id="ProtNLM"/>
    </source>
</evidence>
<dbReference type="BioCyc" id="TSAC1094508:GLMA-2480-MONOMER"/>
<dbReference type="eggNOG" id="ENOG5033IR3">
    <property type="taxonomic scope" value="Bacteria"/>
</dbReference>
<keyword evidence="2" id="KW-1185">Reference proteome</keyword>
<evidence type="ECO:0000313" key="2">
    <source>
        <dbReference type="Proteomes" id="UP000006178"/>
    </source>
</evidence>
<organism evidence="1 2">
    <name type="scientific">Thermoanaerobacterium saccharolyticum (strain DSM 8691 / JW/SL-YS485)</name>
    <dbReference type="NCBI Taxonomy" id="1094508"/>
    <lineage>
        <taxon>Bacteria</taxon>
        <taxon>Bacillati</taxon>
        <taxon>Bacillota</taxon>
        <taxon>Clostridia</taxon>
        <taxon>Thermoanaerobacterales</taxon>
        <taxon>Thermoanaerobacteraceae</taxon>
        <taxon>Thermoanaerobacterium</taxon>
    </lineage>
</organism>
<proteinExistence type="predicted"/>
<dbReference type="Proteomes" id="UP000006178">
    <property type="component" value="Chromosome"/>
</dbReference>
<dbReference type="RefSeq" id="WP_014759284.1">
    <property type="nucleotide sequence ID" value="NC_017992.1"/>
</dbReference>
<protein>
    <recommendedName>
        <fullName evidence="3">HEPN domain-containing protein</fullName>
    </recommendedName>
</protein>
<reference evidence="1 2" key="1">
    <citation type="journal article" date="2014" name="Appl. Environ. Microbiol.">
        <title>Profile of Secreted Hydrolases, Associated Proteins, and SlpA in Thermoanaerobacterium saccharolyticum during the Degradation of Hemicellulose.</title>
        <authorList>
            <person name="Currie D.H."/>
            <person name="Guss A.M."/>
            <person name="Herring C.D."/>
            <person name="Giannone R.J."/>
            <person name="Johnson C.M."/>
            <person name="Lankford P.K."/>
            <person name="Brown S.D."/>
            <person name="Hettich R.L."/>
            <person name="Lynd L.R."/>
        </authorList>
    </citation>
    <scope>NUCLEOTIDE SEQUENCE [LARGE SCALE GENOMIC DNA]</scope>
    <source>
        <strain evidence="2">DSM 8691 / JW/SL-YS485</strain>
    </source>
</reference>
<dbReference type="PATRIC" id="fig|1094508.3.peg.2484"/>
<dbReference type="EMBL" id="CP003184">
    <property type="protein sequence ID" value="AFK87448.1"/>
    <property type="molecule type" value="Genomic_DNA"/>
</dbReference>
<name>I3VY53_THESW</name>